<protein>
    <submittedName>
        <fullName evidence="1">Uncharacterized protein</fullName>
    </submittedName>
</protein>
<accession>A0A7R9LQ80</accession>
<reference evidence="1" key="1">
    <citation type="submission" date="2020-11" db="EMBL/GenBank/DDBJ databases">
        <authorList>
            <person name="Tran Van P."/>
        </authorList>
    </citation>
    <scope>NUCLEOTIDE SEQUENCE</scope>
</reference>
<sequence length="82" mass="9811">MYMYLSAKHNYILYYEYINLVSEGKAHDFGISEPKYREPLDRRCKAITQKNSDFSTFDINNNDIDQSAPVTPNKRYTWIRHN</sequence>
<dbReference type="EMBL" id="CAJPVJ010001942">
    <property type="protein sequence ID" value="CAG2165536.1"/>
    <property type="molecule type" value="Genomic_DNA"/>
</dbReference>
<evidence type="ECO:0000313" key="2">
    <source>
        <dbReference type="Proteomes" id="UP000728032"/>
    </source>
</evidence>
<evidence type="ECO:0000313" key="1">
    <source>
        <dbReference type="EMBL" id="CAD7645182.1"/>
    </source>
</evidence>
<gene>
    <name evidence="1" type="ORF">ONB1V03_LOCUS5076</name>
</gene>
<keyword evidence="2" id="KW-1185">Reference proteome</keyword>
<name>A0A7R9LQ80_9ACAR</name>
<proteinExistence type="predicted"/>
<dbReference type="Proteomes" id="UP000728032">
    <property type="component" value="Unassembled WGS sequence"/>
</dbReference>
<dbReference type="EMBL" id="OC916767">
    <property type="protein sequence ID" value="CAD7645182.1"/>
    <property type="molecule type" value="Genomic_DNA"/>
</dbReference>
<dbReference type="AlphaFoldDB" id="A0A7R9LQ80"/>
<organism evidence="1">
    <name type="scientific">Oppiella nova</name>
    <dbReference type="NCBI Taxonomy" id="334625"/>
    <lineage>
        <taxon>Eukaryota</taxon>
        <taxon>Metazoa</taxon>
        <taxon>Ecdysozoa</taxon>
        <taxon>Arthropoda</taxon>
        <taxon>Chelicerata</taxon>
        <taxon>Arachnida</taxon>
        <taxon>Acari</taxon>
        <taxon>Acariformes</taxon>
        <taxon>Sarcoptiformes</taxon>
        <taxon>Oribatida</taxon>
        <taxon>Brachypylina</taxon>
        <taxon>Oppioidea</taxon>
        <taxon>Oppiidae</taxon>
        <taxon>Oppiella</taxon>
    </lineage>
</organism>